<comment type="caution">
    <text evidence="1">The sequence shown here is derived from an EMBL/GenBank/DDBJ whole genome shotgun (WGS) entry which is preliminary data.</text>
</comment>
<proteinExistence type="predicted"/>
<reference evidence="1" key="1">
    <citation type="submission" date="2023-11" db="EMBL/GenBank/DDBJ databases">
        <authorList>
            <person name="Poullet M."/>
        </authorList>
    </citation>
    <scope>NUCLEOTIDE SEQUENCE</scope>
    <source>
        <strain evidence="1">E1834</strain>
    </source>
</reference>
<sequence>MFSRTLDNQTSPLLSDILKVGYKTLLIGERAFEMSHSSLNYSEQSEGRLIDFDEESSVSENELNQTGHSNELIEQQQGDNETIDVFVNLSTLNNEEVFFNLRFQNISHASSILSPLAYFYSQFSVCYPFTPGP</sequence>
<evidence type="ECO:0000313" key="2">
    <source>
        <dbReference type="Proteomes" id="UP001497535"/>
    </source>
</evidence>
<dbReference type="EMBL" id="CAVMJV010000003">
    <property type="protein sequence ID" value="CAK5020584.1"/>
    <property type="molecule type" value="Genomic_DNA"/>
</dbReference>
<protein>
    <submittedName>
        <fullName evidence="1">Uncharacterized protein</fullName>
    </submittedName>
</protein>
<keyword evidence="2" id="KW-1185">Reference proteome</keyword>
<organism evidence="1 2">
    <name type="scientific">Meloidogyne enterolobii</name>
    <name type="common">Root-knot nematode worm</name>
    <name type="synonym">Meloidogyne mayaguensis</name>
    <dbReference type="NCBI Taxonomy" id="390850"/>
    <lineage>
        <taxon>Eukaryota</taxon>
        <taxon>Metazoa</taxon>
        <taxon>Ecdysozoa</taxon>
        <taxon>Nematoda</taxon>
        <taxon>Chromadorea</taxon>
        <taxon>Rhabditida</taxon>
        <taxon>Tylenchina</taxon>
        <taxon>Tylenchomorpha</taxon>
        <taxon>Tylenchoidea</taxon>
        <taxon>Meloidogynidae</taxon>
        <taxon>Meloidogyninae</taxon>
        <taxon>Meloidogyne</taxon>
    </lineage>
</organism>
<dbReference type="Proteomes" id="UP001497535">
    <property type="component" value="Unassembled WGS sequence"/>
</dbReference>
<accession>A0ACB0XW67</accession>
<gene>
    <name evidence="1" type="ORF">MENTE1834_LOCUS4482</name>
</gene>
<evidence type="ECO:0000313" key="1">
    <source>
        <dbReference type="EMBL" id="CAK5020584.1"/>
    </source>
</evidence>
<name>A0ACB0XW67_MELEN</name>